<organism evidence="7 8">
    <name type="scientific">Leucocoprinus leucothites</name>
    <dbReference type="NCBI Taxonomy" id="201217"/>
    <lineage>
        <taxon>Eukaryota</taxon>
        <taxon>Fungi</taxon>
        <taxon>Dikarya</taxon>
        <taxon>Basidiomycota</taxon>
        <taxon>Agaricomycotina</taxon>
        <taxon>Agaricomycetes</taxon>
        <taxon>Agaricomycetidae</taxon>
        <taxon>Agaricales</taxon>
        <taxon>Agaricineae</taxon>
        <taxon>Agaricaceae</taxon>
        <taxon>Leucocoprinus</taxon>
    </lineage>
</organism>
<evidence type="ECO:0000256" key="3">
    <source>
        <dbReference type="ARBA" id="ARBA00022989"/>
    </source>
</evidence>
<evidence type="ECO:0000313" key="8">
    <source>
        <dbReference type="Proteomes" id="UP000559027"/>
    </source>
</evidence>
<evidence type="ECO:0000313" key="7">
    <source>
        <dbReference type="EMBL" id="KAF5352802.1"/>
    </source>
</evidence>
<feature type="transmembrane region" description="Helical" evidence="6">
    <location>
        <begin position="640"/>
        <end position="662"/>
    </location>
</feature>
<keyword evidence="8" id="KW-1185">Reference proteome</keyword>
<sequence>MRSAFTSTPRKSLRPMSLDTAAAASAYSTAVSWQKNMCICPEHCPPQDQSSLTDTFFTCPPFPESAVRSLRVNRSFSKIAVCVAVSSVFLVIDSVKLINPIAKSIHTVSAPPSPSPPSCIRASPQLLLSSAPLNPTVSSQSNASSGYIGDRVSSSSLTHRSLRRSTQMVVSTSPSADIKSVSGTWSNSPAPVSPPVASPPRERSSVSLRRWSDVNSQTYSRLFELELSPILEDVHVVDGRFGPAVSAKRGQANLTLDYDSETSDSSLGSLLEVQIVGSAKATGLGSVQTSIQTSNVNTSAGRVCGLEDVSAAWCAGFKARRNDSMLMGTSGQESAGMKDPYGLPYYRFAWRVPPVGLEIAIIATDLAELLGSAIALCLLFPKLQLWHGVLLTAVDVILILAIKDPLGGRPVRMFEFLIAAMVLAVLICMAVIISQVDVDWGDAFQGYLPSKYIFASGGLYTSIGIIGATVMPHSLFLGSALATQDRIECRQSPEETKLAISTTSTRSSEDFETLTPPPRSLVSALVESTVRLFRAPPASPHATPATRHSEHENNPFSFVKAHIYHGIADVVTCLLGFAVLINSMYVLFPVYTDELVRPSPRILILASAVFYYGQNNHGDSGPASLFDAYDLIRDLAGQPAATLFAIALLASGQSSSFIATLAGQAVSEGFIQWRVSPVIRRLLTRLIAIIPSMIVAVAVGRDGIDALLVASQVILSVVLPFITFPLLYCTSSKTIMRSRKCQDDGRQIAEARAGDVENSDQWVDYSNSKFTTAVGIAIWLVVVAANTYVLVSLAMGIDR</sequence>
<dbReference type="Proteomes" id="UP000559027">
    <property type="component" value="Unassembled WGS sequence"/>
</dbReference>
<accession>A0A8H5D355</accession>
<dbReference type="PRINTS" id="PR00447">
    <property type="entry name" value="NATRESASSCMP"/>
</dbReference>
<feature type="transmembrane region" description="Helical" evidence="6">
    <location>
        <begin position="776"/>
        <end position="797"/>
    </location>
</feature>
<feature type="region of interest" description="Disordered" evidence="5">
    <location>
        <begin position="158"/>
        <end position="207"/>
    </location>
</feature>
<dbReference type="GO" id="GO:0030026">
    <property type="term" value="P:intracellular manganese ion homeostasis"/>
    <property type="evidence" value="ECO:0007669"/>
    <property type="project" value="TreeGrafter"/>
</dbReference>
<evidence type="ECO:0000256" key="1">
    <source>
        <dbReference type="ARBA" id="ARBA00004141"/>
    </source>
</evidence>
<dbReference type="PANTHER" id="PTHR11706:SF101">
    <property type="entry name" value="MANGANESE TRANSPORTER SMF1"/>
    <property type="match status" value="1"/>
</dbReference>
<evidence type="ECO:0000256" key="5">
    <source>
        <dbReference type="SAM" id="MobiDB-lite"/>
    </source>
</evidence>
<protein>
    <recommendedName>
        <fullName evidence="9">Nramp-domain-containing protein</fullName>
    </recommendedName>
</protein>
<dbReference type="EMBL" id="JAACJO010000011">
    <property type="protein sequence ID" value="KAF5352802.1"/>
    <property type="molecule type" value="Genomic_DNA"/>
</dbReference>
<reference evidence="7 8" key="1">
    <citation type="journal article" date="2020" name="ISME J.">
        <title>Uncovering the hidden diversity of litter-decomposition mechanisms in mushroom-forming fungi.</title>
        <authorList>
            <person name="Floudas D."/>
            <person name="Bentzer J."/>
            <person name="Ahren D."/>
            <person name="Johansson T."/>
            <person name="Persson P."/>
            <person name="Tunlid A."/>
        </authorList>
    </citation>
    <scope>NUCLEOTIDE SEQUENCE [LARGE SCALE GENOMIC DNA]</scope>
    <source>
        <strain evidence="7 8">CBS 146.42</strain>
    </source>
</reference>
<evidence type="ECO:0000256" key="4">
    <source>
        <dbReference type="ARBA" id="ARBA00023136"/>
    </source>
</evidence>
<dbReference type="Pfam" id="PF01566">
    <property type="entry name" value="Nramp"/>
    <property type="match status" value="2"/>
</dbReference>
<comment type="caution">
    <text evidence="7">The sequence shown here is derived from an EMBL/GenBank/DDBJ whole genome shotgun (WGS) entry which is preliminary data.</text>
</comment>
<feature type="transmembrane region" description="Helical" evidence="6">
    <location>
        <begin position="385"/>
        <end position="402"/>
    </location>
</feature>
<proteinExistence type="predicted"/>
<feature type="transmembrane region" description="Helical" evidence="6">
    <location>
        <begin position="567"/>
        <end position="588"/>
    </location>
</feature>
<comment type="subcellular location">
    <subcellularLocation>
        <location evidence="1">Membrane</location>
        <topology evidence="1">Multi-pass membrane protein</topology>
    </subcellularLocation>
</comment>
<dbReference type="GO" id="GO:0015086">
    <property type="term" value="F:cadmium ion transmembrane transporter activity"/>
    <property type="evidence" value="ECO:0007669"/>
    <property type="project" value="TreeGrafter"/>
</dbReference>
<keyword evidence="3 6" id="KW-1133">Transmembrane helix</keyword>
<dbReference type="OrthoDB" id="409173at2759"/>
<dbReference type="AlphaFoldDB" id="A0A8H5D355"/>
<evidence type="ECO:0000256" key="2">
    <source>
        <dbReference type="ARBA" id="ARBA00022692"/>
    </source>
</evidence>
<feature type="transmembrane region" description="Helical" evidence="6">
    <location>
        <begin position="682"/>
        <end position="700"/>
    </location>
</feature>
<keyword evidence="2 6" id="KW-0812">Transmembrane</keyword>
<dbReference type="GO" id="GO:0034755">
    <property type="term" value="P:iron ion transmembrane transport"/>
    <property type="evidence" value="ECO:0007669"/>
    <property type="project" value="TreeGrafter"/>
</dbReference>
<dbReference type="InterPro" id="IPR001046">
    <property type="entry name" value="NRAMP_fam"/>
</dbReference>
<feature type="compositionally biased region" description="Polar residues" evidence="5">
    <location>
        <begin position="167"/>
        <end position="187"/>
    </location>
</feature>
<dbReference type="GO" id="GO:0005886">
    <property type="term" value="C:plasma membrane"/>
    <property type="evidence" value="ECO:0007669"/>
    <property type="project" value="TreeGrafter"/>
</dbReference>
<feature type="transmembrane region" description="Helical" evidence="6">
    <location>
        <begin position="453"/>
        <end position="477"/>
    </location>
</feature>
<evidence type="ECO:0008006" key="9">
    <source>
        <dbReference type="Google" id="ProtNLM"/>
    </source>
</evidence>
<feature type="transmembrane region" description="Helical" evidence="6">
    <location>
        <begin position="414"/>
        <end position="433"/>
    </location>
</feature>
<feature type="transmembrane region" description="Helical" evidence="6">
    <location>
        <begin position="706"/>
        <end position="729"/>
    </location>
</feature>
<evidence type="ECO:0000256" key="6">
    <source>
        <dbReference type="SAM" id="Phobius"/>
    </source>
</evidence>
<keyword evidence="4 6" id="KW-0472">Membrane</keyword>
<name>A0A8H5D355_9AGAR</name>
<dbReference type="GO" id="GO:0005384">
    <property type="term" value="F:manganese ion transmembrane transporter activity"/>
    <property type="evidence" value="ECO:0007669"/>
    <property type="project" value="TreeGrafter"/>
</dbReference>
<dbReference type="PANTHER" id="PTHR11706">
    <property type="entry name" value="SOLUTE CARRIER PROTEIN FAMILY 11 MEMBER"/>
    <property type="match status" value="1"/>
</dbReference>
<gene>
    <name evidence="7" type="ORF">D9756_006228</name>
</gene>